<dbReference type="AlphaFoldDB" id="A0A7X1U3R2"/>
<sequence>MIGQPQQNPRDAIVEDLNRKLEQFFGGGGQVQEFAQGATGEKFGFGATGHQDRLRAERARLAPAVREQADKGLDPTQIGTALSMRVQRVLMIATENNIEIRRGP</sequence>
<gene>
    <name evidence="1" type="ORF">GDH07_10305</name>
</gene>
<evidence type="ECO:0000313" key="1">
    <source>
        <dbReference type="EMBL" id="MQA53702.1"/>
    </source>
</evidence>
<dbReference type="EMBL" id="WHUV01000002">
    <property type="protein sequence ID" value="MQA53702.1"/>
    <property type="molecule type" value="Genomic_DNA"/>
</dbReference>
<proteinExistence type="predicted"/>
<name>A0A7X1U3R2_9PSED</name>
<dbReference type="RefSeq" id="WP_152897450.1">
    <property type="nucleotide sequence ID" value="NZ_WHUV01000002.1"/>
</dbReference>
<reference evidence="1 2" key="1">
    <citation type="submission" date="2019-10" db="EMBL/GenBank/DDBJ databases">
        <title>Pseudomonas dajingensis sp. nov., isolated from the profound head ulcers of farmed Murray cod (Maccullochella peelii peelii).</title>
        <authorList>
            <person name="Liu Y."/>
        </authorList>
    </citation>
    <scope>NUCLEOTIDE SEQUENCE [LARGE SCALE GENOMIC DNA]</scope>
    <source>
        <strain evidence="1 2">MC042</strain>
    </source>
</reference>
<comment type="caution">
    <text evidence="1">The sequence shown here is derived from an EMBL/GenBank/DDBJ whole genome shotgun (WGS) entry which is preliminary data.</text>
</comment>
<organism evidence="1 2">
    <name type="scientific">Pseudomonas piscis</name>
    <dbReference type="NCBI Taxonomy" id="2614538"/>
    <lineage>
        <taxon>Bacteria</taxon>
        <taxon>Pseudomonadati</taxon>
        <taxon>Pseudomonadota</taxon>
        <taxon>Gammaproteobacteria</taxon>
        <taxon>Pseudomonadales</taxon>
        <taxon>Pseudomonadaceae</taxon>
        <taxon>Pseudomonas</taxon>
    </lineage>
</organism>
<protein>
    <submittedName>
        <fullName evidence="1">Uncharacterized protein</fullName>
    </submittedName>
</protein>
<evidence type="ECO:0000313" key="2">
    <source>
        <dbReference type="Proteomes" id="UP000486534"/>
    </source>
</evidence>
<accession>A0A7X1U3R2</accession>
<dbReference type="Proteomes" id="UP000486534">
    <property type="component" value="Unassembled WGS sequence"/>
</dbReference>